<dbReference type="SUPFAM" id="SSF52833">
    <property type="entry name" value="Thioredoxin-like"/>
    <property type="match status" value="1"/>
</dbReference>
<sequence length="82" mass="9360">MKQPEVVFYTRSRCPLCDKAKDVIMELKKEYDFNLIEKDIDGSGELTEKYGLMIPVVEIDGDEVQFGNIDVITLSEALTEKN</sequence>
<keyword evidence="2" id="KW-1185">Reference proteome</keyword>
<dbReference type="AlphaFoldDB" id="A0A366JTA3"/>
<dbReference type="Pfam" id="PF05768">
    <property type="entry name" value="Glrx-like"/>
    <property type="match status" value="1"/>
</dbReference>
<dbReference type="InterPro" id="IPR008554">
    <property type="entry name" value="Glutaredoxin-like"/>
</dbReference>
<evidence type="ECO:0000313" key="2">
    <source>
        <dbReference type="Proteomes" id="UP000252731"/>
    </source>
</evidence>
<dbReference type="Proteomes" id="UP000252731">
    <property type="component" value="Unassembled WGS sequence"/>
</dbReference>
<dbReference type="PANTHER" id="PTHR33558">
    <property type="entry name" value="GLUTAREDOXIN-LIKE PROTEIN C5ORF63 HOMOLOG"/>
    <property type="match status" value="1"/>
</dbReference>
<dbReference type="EMBL" id="QNSF01000008">
    <property type="protein sequence ID" value="RBP91383.1"/>
    <property type="molecule type" value="Genomic_DNA"/>
</dbReference>
<evidence type="ECO:0000313" key="1">
    <source>
        <dbReference type="EMBL" id="RBP91383.1"/>
    </source>
</evidence>
<dbReference type="InterPro" id="IPR036249">
    <property type="entry name" value="Thioredoxin-like_sf"/>
</dbReference>
<dbReference type="OrthoDB" id="32865at2"/>
<comment type="caution">
    <text evidence="1">The sequence shown here is derived from an EMBL/GenBank/DDBJ whole genome shotgun (WGS) entry which is preliminary data.</text>
</comment>
<accession>A0A366JTA3</accession>
<dbReference type="InterPro" id="IPR052565">
    <property type="entry name" value="Glutaredoxin-like_YDR286C"/>
</dbReference>
<dbReference type="Gene3D" id="3.40.30.10">
    <property type="entry name" value="Glutaredoxin"/>
    <property type="match status" value="1"/>
</dbReference>
<protein>
    <submittedName>
        <fullName evidence="1">Glutaredoxin-like protein DUF836</fullName>
    </submittedName>
</protein>
<dbReference type="PROSITE" id="PS51354">
    <property type="entry name" value="GLUTAREDOXIN_2"/>
    <property type="match status" value="1"/>
</dbReference>
<dbReference type="RefSeq" id="WP_113883703.1">
    <property type="nucleotide sequence ID" value="NZ_QNSF01000008.1"/>
</dbReference>
<gene>
    <name evidence="1" type="ORF">DFO70_108167</name>
</gene>
<reference evidence="1 2" key="1">
    <citation type="submission" date="2018-06" db="EMBL/GenBank/DDBJ databases">
        <title>Freshwater and sediment microbial communities from various areas in North America, analyzing microbe dynamics in response to fracking.</title>
        <authorList>
            <person name="Lamendella R."/>
        </authorList>
    </citation>
    <scope>NUCLEOTIDE SEQUENCE [LARGE SCALE GENOMIC DNA]</scope>
    <source>
        <strain evidence="1 2">14_TX</strain>
    </source>
</reference>
<dbReference type="PANTHER" id="PTHR33558:SF1">
    <property type="entry name" value="GLUTAREDOXIN-LIKE PROTEIN C5ORF63 HOMOLOG"/>
    <property type="match status" value="1"/>
</dbReference>
<name>A0A366JTA3_CYTFI</name>
<organism evidence="1 2">
    <name type="scientific">Cytobacillus firmus</name>
    <name type="common">Bacillus firmus</name>
    <dbReference type="NCBI Taxonomy" id="1399"/>
    <lineage>
        <taxon>Bacteria</taxon>
        <taxon>Bacillati</taxon>
        <taxon>Bacillota</taxon>
        <taxon>Bacilli</taxon>
        <taxon>Bacillales</taxon>
        <taxon>Bacillaceae</taxon>
        <taxon>Cytobacillus</taxon>
    </lineage>
</organism>
<dbReference type="STRING" id="1399.VL14_03330"/>
<proteinExistence type="predicted"/>